<sequence length="71" mass="8306">MPDLEEHLRILRRAFANYHERNTICRAEGCDGGYVVLDQEDIDWFTQEPRRTPCPKCKGSGFVPRQMELPL</sequence>
<dbReference type="Proteomes" id="UP000259026">
    <property type="component" value="Segment"/>
</dbReference>
<keyword evidence="2" id="KW-1185">Reference proteome</keyword>
<evidence type="ECO:0000313" key="2">
    <source>
        <dbReference type="Proteomes" id="UP000259026"/>
    </source>
</evidence>
<accession>A0A385EAA2</accession>
<protein>
    <submittedName>
        <fullName evidence="1">Uncharacterized protein</fullName>
    </submittedName>
</protein>
<reference evidence="1" key="2">
    <citation type="submission" date="2018-09" db="EMBL/GenBank/DDBJ databases">
        <title>Giant CbK-like Caulobacter bacteriophages have genetically divergent genomes.</title>
        <authorList>
            <person name="Wilson K."/>
            <person name="Ely B."/>
        </authorList>
    </citation>
    <scope>NUCLEOTIDE SEQUENCE [LARGE SCALE GENOMIC DNA]</scope>
</reference>
<reference evidence="1" key="1">
    <citation type="submission" date="2018-07" db="EMBL/GenBank/DDBJ databases">
        <authorList>
            <person name="Quirk P.G."/>
            <person name="Krulwich T.A."/>
        </authorList>
    </citation>
    <scope>NUCLEOTIDE SEQUENCE</scope>
</reference>
<name>A0A385EAA2_9CAUD</name>
<dbReference type="EMBL" id="MH588545">
    <property type="protein sequence ID" value="AXQ68610.1"/>
    <property type="molecule type" value="Genomic_DNA"/>
</dbReference>
<gene>
    <name evidence="1" type="ORF">CcrPW_gp071</name>
</gene>
<proteinExistence type="predicted"/>
<evidence type="ECO:0000313" key="1">
    <source>
        <dbReference type="EMBL" id="AXQ68610.1"/>
    </source>
</evidence>
<organism evidence="1 2">
    <name type="scientific">Caulobacter phage CcrPW</name>
    <dbReference type="NCBI Taxonomy" id="2283271"/>
    <lineage>
        <taxon>Viruses</taxon>
        <taxon>Duplodnaviria</taxon>
        <taxon>Heunggongvirae</taxon>
        <taxon>Uroviricota</taxon>
        <taxon>Caudoviricetes</taxon>
        <taxon>Jeanschmidtviridae</taxon>
        <taxon>Colossusvirus</taxon>
        <taxon>Colossusvirus PW</taxon>
    </lineage>
</organism>